<protein>
    <submittedName>
        <fullName evidence="5">CCHC-type domain-containing protein</fullName>
    </submittedName>
</protein>
<proteinExistence type="predicted"/>
<dbReference type="EMBL" id="UZAK01032477">
    <property type="protein sequence ID" value="VDP27847.1"/>
    <property type="molecule type" value="Genomic_DNA"/>
</dbReference>
<dbReference type="WBParaSite" id="SCUD_0000781401-mRNA-1">
    <property type="protein sequence ID" value="SCUD_0000781401-mRNA-1"/>
    <property type="gene ID" value="SCUD_0000781401"/>
</dbReference>
<reference evidence="3 4" key="2">
    <citation type="submission" date="2018-11" db="EMBL/GenBank/DDBJ databases">
        <authorList>
            <consortium name="Pathogen Informatics"/>
        </authorList>
    </citation>
    <scope>NUCLEOTIDE SEQUENCE [LARGE SCALE GENOMIC DNA]</scope>
    <source>
        <strain evidence="3">Dakar</strain>
        <strain evidence="4">Dakar, Senegal</strain>
    </source>
</reference>
<dbReference type="GO" id="GO:0003676">
    <property type="term" value="F:nucleic acid binding"/>
    <property type="evidence" value="ECO:0007669"/>
    <property type="project" value="InterPro"/>
</dbReference>
<dbReference type="PROSITE" id="PS50158">
    <property type="entry name" value="ZF_CCHC"/>
    <property type="match status" value="1"/>
</dbReference>
<dbReference type="Proteomes" id="UP000279833">
    <property type="component" value="Unassembled WGS sequence"/>
</dbReference>
<dbReference type="InterPro" id="IPR001878">
    <property type="entry name" value="Znf_CCHC"/>
</dbReference>
<evidence type="ECO:0000313" key="3">
    <source>
        <dbReference type="EMBL" id="VDP27847.1"/>
    </source>
</evidence>
<gene>
    <name evidence="3" type="ORF">SCUD_LOCUS7814</name>
</gene>
<evidence type="ECO:0000256" key="1">
    <source>
        <dbReference type="PROSITE-ProRule" id="PRU00047"/>
    </source>
</evidence>
<feature type="domain" description="CCHC-type" evidence="2">
    <location>
        <begin position="141"/>
        <end position="155"/>
    </location>
</feature>
<evidence type="ECO:0000259" key="2">
    <source>
        <dbReference type="PROSITE" id="PS50158"/>
    </source>
</evidence>
<sequence>MRFNVTGARFARKFEIWTKEDDEDANIVAHFFTCIGKKAYSLLKYLALPEKPVSLSYTILLLDYVHYTNSECRKGGRFWKMIHENIKNSTTLRHPNPLHAQGFAENSLSLDAVHEDGHNFGQCLSCGKFHSFNSYKFRNYKCFRCGDIGHIQSVCNTTVHLAETNVKSCDSDSIKFSIYNDHLFSPTVLKDSVQSYSSSELNMVFPNDSHISDEISCKSEENMLNEPSHDRKPDAALIDVDFSNDPSLCNDILNKFEETISEESNLDVIPNIICPHNEFVSCGKLVQCEARVLNDPDFDYNPDDFIPTAVHPYHKSTSNVYSNQCDKYVLNEATSCITWGYKYPALFRRGV</sequence>
<keyword evidence="1" id="KW-0862">Zinc</keyword>
<organism evidence="5">
    <name type="scientific">Schistosoma curassoni</name>
    <dbReference type="NCBI Taxonomy" id="6186"/>
    <lineage>
        <taxon>Eukaryota</taxon>
        <taxon>Metazoa</taxon>
        <taxon>Spiralia</taxon>
        <taxon>Lophotrochozoa</taxon>
        <taxon>Platyhelminthes</taxon>
        <taxon>Trematoda</taxon>
        <taxon>Digenea</taxon>
        <taxon>Strigeidida</taxon>
        <taxon>Schistosomatoidea</taxon>
        <taxon>Schistosomatidae</taxon>
        <taxon>Schistosoma</taxon>
    </lineage>
</organism>
<name>A0A183JYK8_9TREM</name>
<keyword evidence="1" id="KW-0863">Zinc-finger</keyword>
<keyword evidence="4" id="KW-1185">Reference proteome</keyword>
<keyword evidence="1" id="KW-0479">Metal-binding</keyword>
<dbReference type="AlphaFoldDB" id="A0A183JYK8"/>
<evidence type="ECO:0000313" key="5">
    <source>
        <dbReference type="WBParaSite" id="SCUD_0000781401-mRNA-1"/>
    </source>
</evidence>
<accession>A0A183JYK8</accession>
<evidence type="ECO:0000313" key="4">
    <source>
        <dbReference type="Proteomes" id="UP000279833"/>
    </source>
</evidence>
<dbReference type="GO" id="GO:0008270">
    <property type="term" value="F:zinc ion binding"/>
    <property type="evidence" value="ECO:0007669"/>
    <property type="project" value="UniProtKB-KW"/>
</dbReference>
<reference evidence="5" key="1">
    <citation type="submission" date="2016-06" db="UniProtKB">
        <authorList>
            <consortium name="WormBaseParasite"/>
        </authorList>
    </citation>
    <scope>IDENTIFICATION</scope>
</reference>